<dbReference type="SUPFAM" id="SSF53092">
    <property type="entry name" value="Creatinase/prolidase N-terminal domain"/>
    <property type="match status" value="2"/>
</dbReference>
<dbReference type="Pfam" id="PF00557">
    <property type="entry name" value="Peptidase_M24"/>
    <property type="match status" value="1"/>
</dbReference>
<proteinExistence type="inferred from homology"/>
<dbReference type="PANTHER" id="PTHR43763:SF6">
    <property type="entry name" value="XAA-PRO AMINOPEPTIDASE 1"/>
    <property type="match status" value="1"/>
</dbReference>
<feature type="region of interest" description="Disordered" evidence="4">
    <location>
        <begin position="1"/>
        <end position="24"/>
    </location>
</feature>
<evidence type="ECO:0000256" key="4">
    <source>
        <dbReference type="SAM" id="MobiDB-lite"/>
    </source>
</evidence>
<dbReference type="Gene3D" id="3.40.350.10">
    <property type="entry name" value="Creatinase/prolidase N-terminal domain"/>
    <property type="match status" value="2"/>
</dbReference>
<dbReference type="InterPro" id="IPR033740">
    <property type="entry name" value="Pept_M24B"/>
</dbReference>
<feature type="domain" description="Peptidase M24 C-terminal" evidence="7">
    <location>
        <begin position="558"/>
        <end position="617"/>
    </location>
</feature>
<feature type="domain" description="Peptidase M24" evidence="5">
    <location>
        <begin position="330"/>
        <end position="546"/>
    </location>
</feature>
<accession>A0A545T0W7</accession>
<protein>
    <submittedName>
        <fullName evidence="8">Aminopeptidase P family protein</fullName>
    </submittedName>
</protein>
<dbReference type="InterPro" id="IPR000587">
    <property type="entry name" value="Creatinase_N"/>
</dbReference>
<evidence type="ECO:0000256" key="3">
    <source>
        <dbReference type="ARBA" id="ARBA00022801"/>
    </source>
</evidence>
<organism evidence="8 9">
    <name type="scientific">Denitrobaculum tricleocarpae</name>
    <dbReference type="NCBI Taxonomy" id="2591009"/>
    <lineage>
        <taxon>Bacteria</taxon>
        <taxon>Pseudomonadati</taxon>
        <taxon>Pseudomonadota</taxon>
        <taxon>Alphaproteobacteria</taxon>
        <taxon>Rhodospirillales</taxon>
        <taxon>Rhodospirillaceae</taxon>
        <taxon>Denitrobaculum</taxon>
    </lineage>
</organism>
<gene>
    <name evidence="8" type="ORF">FKG95_27245</name>
</gene>
<dbReference type="GO" id="GO:0070006">
    <property type="term" value="F:metalloaminopeptidase activity"/>
    <property type="evidence" value="ECO:0007669"/>
    <property type="project" value="InterPro"/>
</dbReference>
<feature type="domain" description="Creatinase N-terminal" evidence="6">
    <location>
        <begin position="26"/>
        <end position="155"/>
    </location>
</feature>
<dbReference type="InterPro" id="IPR000994">
    <property type="entry name" value="Pept_M24"/>
</dbReference>
<evidence type="ECO:0000256" key="1">
    <source>
        <dbReference type="ARBA" id="ARBA00008766"/>
    </source>
</evidence>
<evidence type="ECO:0000259" key="6">
    <source>
        <dbReference type="Pfam" id="PF01321"/>
    </source>
</evidence>
<sequence length="619" mass="66850">MASPAEATGSLAPEASKTGAGGGDHLASLRAELARRDLHGFIVPRADEHQGEYVPARAERLSWLTGFTGSAGAAAVLPEKAAVFVDGRYTVQVREEIDLAQFEPRHVTEEPLSAWLKENLSEGQRIGFDPWLHTDSQVQQLRKAVGAAQGELVACETNPLDAAWPDQPEAPLAPVILQDLDFAGKASFEKRAEIAAKLKEADCHATVLTLPDSIAWLLNVRGGDVPCTPLPLSFLILGDDGVASWFVDERKLSDAVREELGNGIEVRDPSGLADALDALGARKAKVMVDPASAPVWVFERLEAAGGEIFKAADPCQLPKAQKNAVELQGTRNAHLRDGAALTRFLSWLDREAPAQITAGELSELDLVRKLLSFREGDSRFRDSSFETISASGPNGALCHYRVSSENDRRLGTGELYLVDSGAQYLDGTTDVTRTIAIGEPSAEMRDRYTRVLKGHIALALARFPKGTNGGQLDSLARYSLWQAGLDYDHGTGHGVGSYLSVHEGPQRIAKAGSTVALLPGMILSNEPGYYKAGEYGIRIENLVTVVEQGLQPGEDRAMLAFETLTLAPIDTSLVERSLMTDIEVAWLDAYHLRVREALLGQLEGEDAAWLRKATQPLAS</sequence>
<dbReference type="Pfam" id="PF16189">
    <property type="entry name" value="Creatinase_N_2"/>
    <property type="match status" value="1"/>
</dbReference>
<dbReference type="InterPro" id="IPR032416">
    <property type="entry name" value="Peptidase_M24_C"/>
</dbReference>
<keyword evidence="8" id="KW-0645">Protease</keyword>
<dbReference type="Pfam" id="PF01321">
    <property type="entry name" value="Creatinase_N"/>
    <property type="match status" value="1"/>
</dbReference>
<keyword evidence="9" id="KW-1185">Reference proteome</keyword>
<dbReference type="Proteomes" id="UP000315252">
    <property type="component" value="Unassembled WGS sequence"/>
</dbReference>
<dbReference type="Gene3D" id="3.90.230.10">
    <property type="entry name" value="Creatinase/methionine aminopeptidase superfamily"/>
    <property type="match status" value="1"/>
</dbReference>
<keyword evidence="8" id="KW-0031">Aminopeptidase</keyword>
<dbReference type="InterPro" id="IPR036005">
    <property type="entry name" value="Creatinase/aminopeptidase-like"/>
</dbReference>
<dbReference type="InterPro" id="IPR029149">
    <property type="entry name" value="Creatin/AminoP/Spt16_N"/>
</dbReference>
<evidence type="ECO:0000313" key="8">
    <source>
        <dbReference type="EMBL" id="TQV70864.1"/>
    </source>
</evidence>
<keyword evidence="2" id="KW-0479">Metal-binding</keyword>
<dbReference type="CDD" id="cd01085">
    <property type="entry name" value="APP"/>
    <property type="match status" value="1"/>
</dbReference>
<dbReference type="GO" id="GO:0005737">
    <property type="term" value="C:cytoplasm"/>
    <property type="evidence" value="ECO:0007669"/>
    <property type="project" value="UniProtKB-ARBA"/>
</dbReference>
<dbReference type="FunFam" id="3.90.230.10:FF:000009">
    <property type="entry name" value="xaa-Pro aminopeptidase 2"/>
    <property type="match status" value="1"/>
</dbReference>
<evidence type="ECO:0000256" key="2">
    <source>
        <dbReference type="ARBA" id="ARBA00022723"/>
    </source>
</evidence>
<name>A0A545T0W7_9PROT</name>
<comment type="caution">
    <text evidence="8">The sequence shown here is derived from an EMBL/GenBank/DDBJ whole genome shotgun (WGS) entry which is preliminary data.</text>
</comment>
<dbReference type="Pfam" id="PF16188">
    <property type="entry name" value="Peptidase_M24_C"/>
    <property type="match status" value="1"/>
</dbReference>
<evidence type="ECO:0000259" key="7">
    <source>
        <dbReference type="Pfam" id="PF16188"/>
    </source>
</evidence>
<evidence type="ECO:0000313" key="9">
    <source>
        <dbReference type="Proteomes" id="UP000315252"/>
    </source>
</evidence>
<keyword evidence="3" id="KW-0378">Hydrolase</keyword>
<dbReference type="InterPro" id="IPR050422">
    <property type="entry name" value="X-Pro_aminopeptidase_P"/>
</dbReference>
<dbReference type="EMBL" id="VHSH01000015">
    <property type="protein sequence ID" value="TQV70864.1"/>
    <property type="molecule type" value="Genomic_DNA"/>
</dbReference>
<dbReference type="GO" id="GO:0046872">
    <property type="term" value="F:metal ion binding"/>
    <property type="evidence" value="ECO:0007669"/>
    <property type="project" value="UniProtKB-KW"/>
</dbReference>
<dbReference type="OrthoDB" id="9806388at2"/>
<evidence type="ECO:0000259" key="5">
    <source>
        <dbReference type="Pfam" id="PF00557"/>
    </source>
</evidence>
<dbReference type="PANTHER" id="PTHR43763">
    <property type="entry name" value="XAA-PRO AMINOPEPTIDASE 1"/>
    <property type="match status" value="1"/>
</dbReference>
<dbReference type="SUPFAM" id="SSF55920">
    <property type="entry name" value="Creatinase/aminopeptidase"/>
    <property type="match status" value="1"/>
</dbReference>
<reference evidence="8 9" key="1">
    <citation type="submission" date="2019-06" db="EMBL/GenBank/DDBJ databases">
        <title>Whole genome sequence for Rhodospirillaceae sp. R148.</title>
        <authorList>
            <person name="Wang G."/>
        </authorList>
    </citation>
    <scope>NUCLEOTIDE SEQUENCE [LARGE SCALE GENOMIC DNA]</scope>
    <source>
        <strain evidence="8 9">R148</strain>
    </source>
</reference>
<comment type="similarity">
    <text evidence="1">Belongs to the peptidase M24B family.</text>
</comment>
<dbReference type="AlphaFoldDB" id="A0A545T0W7"/>